<sequence length="85" mass="9894">MRLRIQHSRLQEAEAKAAAAEERERSINERLSQTLSRINVLEAQVSCLRAEQTQLSKTLEKERQRAAEIRQEYLAAKEEAKQFKV</sequence>
<evidence type="ECO:0000313" key="3">
    <source>
        <dbReference type="Proteomes" id="UP000029981"/>
    </source>
</evidence>
<feature type="coiled-coil region" evidence="1">
    <location>
        <begin position="3"/>
        <end position="79"/>
    </location>
</feature>
<evidence type="ECO:0000256" key="1">
    <source>
        <dbReference type="SAM" id="Coils"/>
    </source>
</evidence>
<reference evidence="2 3" key="4">
    <citation type="journal article" date="2011" name="BMC Genomics">
        <title>RNA-Seq improves annotation of protein-coding genes in the cucumber genome.</title>
        <authorList>
            <person name="Li Z."/>
            <person name="Zhang Z."/>
            <person name="Yan P."/>
            <person name="Huang S."/>
            <person name="Fei Z."/>
            <person name="Lin K."/>
        </authorList>
    </citation>
    <scope>NUCLEOTIDE SEQUENCE [LARGE SCALE GENOMIC DNA]</scope>
    <source>
        <strain evidence="3">cv. 9930</strain>
    </source>
</reference>
<reference evidence="2 3" key="2">
    <citation type="journal article" date="2009" name="PLoS ONE">
        <title>An integrated genetic and cytogenetic map of the cucumber genome.</title>
        <authorList>
            <person name="Ren Y."/>
            <person name="Zhang Z."/>
            <person name="Liu J."/>
            <person name="Staub J.E."/>
            <person name="Han Y."/>
            <person name="Cheng Z."/>
            <person name="Li X."/>
            <person name="Lu J."/>
            <person name="Miao H."/>
            <person name="Kang H."/>
            <person name="Xie B."/>
            <person name="Gu X."/>
            <person name="Wang X."/>
            <person name="Du Y."/>
            <person name="Jin W."/>
            <person name="Huang S."/>
        </authorList>
    </citation>
    <scope>NUCLEOTIDE SEQUENCE [LARGE SCALE GENOMIC DNA]</scope>
    <source>
        <strain evidence="3">cv. 9930</strain>
    </source>
</reference>
<reference evidence="2 3" key="3">
    <citation type="journal article" date="2010" name="BMC Genomics">
        <title>Transcriptome sequencing and comparative analysis of cucumber flowers with different sex types.</title>
        <authorList>
            <person name="Guo S."/>
            <person name="Zheng Y."/>
            <person name="Joung J.G."/>
            <person name="Liu S."/>
            <person name="Zhang Z."/>
            <person name="Crasta O.R."/>
            <person name="Sobral B.W."/>
            <person name="Xu Y."/>
            <person name="Huang S."/>
            <person name="Fei Z."/>
        </authorList>
    </citation>
    <scope>NUCLEOTIDE SEQUENCE [LARGE SCALE GENOMIC DNA]</scope>
    <source>
        <strain evidence="3">cv. 9930</strain>
    </source>
</reference>
<dbReference type="PANTHER" id="PTHR47347">
    <property type="entry name" value="GOLGIN CANDIDATE 5"/>
    <property type="match status" value="1"/>
</dbReference>
<dbReference type="AlphaFoldDB" id="A0A0A0LZR9"/>
<evidence type="ECO:0000313" key="2">
    <source>
        <dbReference type="EMBL" id="KGN65446.1"/>
    </source>
</evidence>
<protein>
    <submittedName>
        <fullName evidence="2">Uncharacterized protein</fullName>
    </submittedName>
</protein>
<dbReference type="STRING" id="3659.A0A0A0LZR9"/>
<proteinExistence type="predicted"/>
<reference evidence="2 3" key="1">
    <citation type="journal article" date="2009" name="Nat. Genet.">
        <title>The genome of the cucumber, Cucumis sativus L.</title>
        <authorList>
            <person name="Huang S."/>
            <person name="Li R."/>
            <person name="Zhang Z."/>
            <person name="Li L."/>
            <person name="Gu X."/>
            <person name="Fan W."/>
            <person name="Lucas W.J."/>
            <person name="Wang X."/>
            <person name="Xie B."/>
            <person name="Ni P."/>
            <person name="Ren Y."/>
            <person name="Zhu H."/>
            <person name="Li J."/>
            <person name="Lin K."/>
            <person name="Jin W."/>
            <person name="Fei Z."/>
            <person name="Li G."/>
            <person name="Staub J."/>
            <person name="Kilian A."/>
            <person name="van der Vossen E.A."/>
            <person name="Wu Y."/>
            <person name="Guo J."/>
            <person name="He J."/>
            <person name="Jia Z."/>
            <person name="Ren Y."/>
            <person name="Tian G."/>
            <person name="Lu Y."/>
            <person name="Ruan J."/>
            <person name="Qian W."/>
            <person name="Wang M."/>
            <person name="Huang Q."/>
            <person name="Li B."/>
            <person name="Xuan Z."/>
            <person name="Cao J."/>
            <person name="Asan"/>
            <person name="Wu Z."/>
            <person name="Zhang J."/>
            <person name="Cai Q."/>
            <person name="Bai Y."/>
            <person name="Zhao B."/>
            <person name="Han Y."/>
            <person name="Li Y."/>
            <person name="Li X."/>
            <person name="Wang S."/>
            <person name="Shi Q."/>
            <person name="Liu S."/>
            <person name="Cho W.K."/>
            <person name="Kim J.Y."/>
            <person name="Xu Y."/>
            <person name="Heller-Uszynska K."/>
            <person name="Miao H."/>
            <person name="Cheng Z."/>
            <person name="Zhang S."/>
            <person name="Wu J."/>
            <person name="Yang Y."/>
            <person name="Kang H."/>
            <person name="Li M."/>
            <person name="Liang H."/>
            <person name="Ren X."/>
            <person name="Shi Z."/>
            <person name="Wen M."/>
            <person name="Jian M."/>
            <person name="Yang H."/>
            <person name="Zhang G."/>
            <person name="Yang Z."/>
            <person name="Chen R."/>
            <person name="Liu S."/>
            <person name="Li J."/>
            <person name="Ma L."/>
            <person name="Liu H."/>
            <person name="Zhou Y."/>
            <person name="Zhao J."/>
            <person name="Fang X."/>
            <person name="Li G."/>
            <person name="Fang L."/>
            <person name="Li Y."/>
            <person name="Liu D."/>
            <person name="Zheng H."/>
            <person name="Zhang Y."/>
            <person name="Qin N."/>
            <person name="Li Z."/>
            <person name="Yang G."/>
            <person name="Yang S."/>
            <person name="Bolund L."/>
            <person name="Kristiansen K."/>
            <person name="Zheng H."/>
            <person name="Li S."/>
            <person name="Zhang X."/>
            <person name="Yang H."/>
            <person name="Wang J."/>
            <person name="Sun R."/>
            <person name="Zhang B."/>
            <person name="Jiang S."/>
            <person name="Wang J."/>
            <person name="Du Y."/>
            <person name="Li S."/>
        </authorList>
    </citation>
    <scope>NUCLEOTIDE SEQUENCE [LARGE SCALE GENOMIC DNA]</scope>
    <source>
        <strain evidence="3">cv. 9930</strain>
    </source>
</reference>
<dbReference type="PANTHER" id="PTHR47347:SF2">
    <property type="entry name" value="GOLGIN CANDIDATE 5"/>
    <property type="match status" value="1"/>
</dbReference>
<keyword evidence="1" id="KW-0175">Coiled coil</keyword>
<dbReference type="Proteomes" id="UP000029981">
    <property type="component" value="Chromosome 1"/>
</dbReference>
<dbReference type="EMBL" id="CM002922">
    <property type="protein sequence ID" value="KGN65446.1"/>
    <property type="molecule type" value="Genomic_DNA"/>
</dbReference>
<name>A0A0A0LZR9_CUCSA</name>
<organism evidence="2 3">
    <name type="scientific">Cucumis sativus</name>
    <name type="common">Cucumber</name>
    <dbReference type="NCBI Taxonomy" id="3659"/>
    <lineage>
        <taxon>Eukaryota</taxon>
        <taxon>Viridiplantae</taxon>
        <taxon>Streptophyta</taxon>
        <taxon>Embryophyta</taxon>
        <taxon>Tracheophyta</taxon>
        <taxon>Spermatophyta</taxon>
        <taxon>Magnoliopsida</taxon>
        <taxon>eudicotyledons</taxon>
        <taxon>Gunneridae</taxon>
        <taxon>Pentapetalae</taxon>
        <taxon>rosids</taxon>
        <taxon>fabids</taxon>
        <taxon>Cucurbitales</taxon>
        <taxon>Cucurbitaceae</taxon>
        <taxon>Benincaseae</taxon>
        <taxon>Cucumis</taxon>
    </lineage>
</organism>
<keyword evidence="3" id="KW-1185">Reference proteome</keyword>
<accession>A0A0A0LZR9</accession>
<gene>
    <name evidence="2" type="ORF">Csa_1G423040</name>
</gene>
<dbReference type="Gramene" id="KGN65446">
    <property type="protein sequence ID" value="KGN65446"/>
    <property type="gene ID" value="Csa_1G423040"/>
</dbReference>